<gene>
    <name evidence="1" type="ORF">N5K24_19280</name>
</gene>
<organism evidence="1 2">
    <name type="scientific">Achromobacter marplatensis</name>
    <dbReference type="NCBI Taxonomy" id="470868"/>
    <lineage>
        <taxon>Bacteria</taxon>
        <taxon>Pseudomonadati</taxon>
        <taxon>Pseudomonadota</taxon>
        <taxon>Betaproteobacteria</taxon>
        <taxon>Burkholderiales</taxon>
        <taxon>Alcaligenaceae</taxon>
        <taxon>Achromobacter</taxon>
    </lineage>
</organism>
<sequence>MSALLRAVDTELYCWTLVSIDTLEQLDELLTTIQQLADDRTARNPGAILRRIGRLAALGSRIAADTYNDIDCGGERFQELAAPLRAAVGGAQ</sequence>
<proteinExistence type="predicted"/>
<comment type="caution">
    <text evidence="1">The sequence shown here is derived from an EMBL/GenBank/DDBJ whole genome shotgun (WGS) entry which is preliminary data.</text>
</comment>
<name>A0AA42WBY8_9BURK</name>
<evidence type="ECO:0000313" key="2">
    <source>
        <dbReference type="Proteomes" id="UP001161276"/>
    </source>
</evidence>
<dbReference type="EMBL" id="JAOCKG010000008">
    <property type="protein sequence ID" value="MDH2052555.1"/>
    <property type="molecule type" value="Genomic_DNA"/>
</dbReference>
<dbReference type="Proteomes" id="UP001161276">
    <property type="component" value="Unassembled WGS sequence"/>
</dbReference>
<dbReference type="RefSeq" id="WP_280028054.1">
    <property type="nucleotide sequence ID" value="NZ_JAOCKG010000008.1"/>
</dbReference>
<protein>
    <submittedName>
        <fullName evidence="1">Uncharacterized protein</fullName>
    </submittedName>
</protein>
<reference evidence="1" key="1">
    <citation type="submission" date="2022-09" db="EMBL/GenBank/DDBJ databases">
        <title>Intensive care unit water sources are persistently colonized with multi-drug resistant bacteria and are the site of extensive horizontal gene transfer of antibiotic resistance genes.</title>
        <authorList>
            <person name="Diorio-Toth L."/>
        </authorList>
    </citation>
    <scope>NUCLEOTIDE SEQUENCE</scope>
    <source>
        <strain evidence="1">GD03676</strain>
    </source>
</reference>
<dbReference type="AlphaFoldDB" id="A0AA42WBY8"/>
<evidence type="ECO:0000313" key="1">
    <source>
        <dbReference type="EMBL" id="MDH2052555.1"/>
    </source>
</evidence>
<accession>A0AA42WBY8</accession>